<gene>
    <name evidence="2" type="ORF">DDIC_07295</name>
</gene>
<dbReference type="Proteomes" id="UP000297065">
    <property type="component" value="Chromosome"/>
</dbReference>
<keyword evidence="1" id="KW-0732">Signal</keyword>
<dbReference type="OrthoDB" id="9964450at2"/>
<evidence type="ECO:0000313" key="3">
    <source>
        <dbReference type="Proteomes" id="UP000297065"/>
    </source>
</evidence>
<evidence type="ECO:0000256" key="1">
    <source>
        <dbReference type="SAM" id="SignalP"/>
    </source>
</evidence>
<feature type="signal peptide" evidence="1">
    <location>
        <begin position="1"/>
        <end position="22"/>
    </location>
</feature>
<evidence type="ECO:0000313" key="2">
    <source>
        <dbReference type="EMBL" id="QCC85682.1"/>
    </source>
</evidence>
<accession>A0A4P7UQ41</accession>
<dbReference type="RefSeq" id="WP_136399827.1">
    <property type="nucleotide sequence ID" value="NZ_CP036295.1"/>
</dbReference>
<dbReference type="AlphaFoldDB" id="A0A4P7UQ41"/>
<dbReference type="EMBL" id="CP036295">
    <property type="protein sequence ID" value="QCC85682.1"/>
    <property type="molecule type" value="Genomic_DNA"/>
</dbReference>
<sequence>MKRSLLLLQLLALLVAVCHWQAAEAASGETRGAGYGFDSAKAYLEARSRDMTDFQSRFDNDVFQNLDAANVINLKYKTTPPEYVLYRLDLAKAIEGNAKKPEKLDALCRQFVAIDAAEKDYAAKIAAYNENLAEKFIPRDQYQLMDEDALREVLVAYLAGNSMIYGFNNPESLRMRIDKAVPYKTEDGDFGVMYFVRIGDRDSADDADRDRLYQVAYVNGDIASFDPVADDAADLAVLKVCGKTQ</sequence>
<protein>
    <submittedName>
        <fullName evidence="2">Uncharacterized protein</fullName>
    </submittedName>
</protein>
<reference evidence="2 3" key="1">
    <citation type="submission" date="2019-02" db="EMBL/GenBank/DDBJ databases">
        <title>Complete Genome Sequence of Desulfovibrio desulfuricans IC1, a Sulfonate Utilizing Anaerobe.</title>
        <authorList>
            <person name="Day L.A."/>
            <person name="De Leon K.B."/>
            <person name="Wall J.D."/>
        </authorList>
    </citation>
    <scope>NUCLEOTIDE SEQUENCE [LARGE SCALE GENOMIC DNA]</scope>
    <source>
        <strain evidence="2 3">IC1</strain>
    </source>
</reference>
<proteinExistence type="predicted"/>
<name>A0A4P7UQ41_DESDE</name>
<organism evidence="2 3">
    <name type="scientific">Desulfovibrio desulfuricans</name>
    <dbReference type="NCBI Taxonomy" id="876"/>
    <lineage>
        <taxon>Bacteria</taxon>
        <taxon>Pseudomonadati</taxon>
        <taxon>Thermodesulfobacteriota</taxon>
        <taxon>Desulfovibrionia</taxon>
        <taxon>Desulfovibrionales</taxon>
        <taxon>Desulfovibrionaceae</taxon>
        <taxon>Desulfovibrio</taxon>
    </lineage>
</organism>
<feature type="chain" id="PRO_5020278805" evidence="1">
    <location>
        <begin position="23"/>
        <end position="245"/>
    </location>
</feature>